<dbReference type="EMBL" id="HACG01002524">
    <property type="protein sequence ID" value="CEK49389.1"/>
    <property type="molecule type" value="Transcribed_RNA"/>
</dbReference>
<dbReference type="AlphaFoldDB" id="A0A0B6XZQ7"/>
<gene>
    <name evidence="1" type="primary">ORF7561</name>
</gene>
<accession>A0A0B6XZQ7</accession>
<reference evidence="1" key="1">
    <citation type="submission" date="2014-12" db="EMBL/GenBank/DDBJ databases">
        <title>Insight into the proteome of Arion vulgaris.</title>
        <authorList>
            <person name="Aradska J."/>
            <person name="Bulat T."/>
            <person name="Smidak R."/>
            <person name="Sarate P."/>
            <person name="Gangsoo J."/>
            <person name="Sialana F."/>
            <person name="Bilban M."/>
            <person name="Lubec G."/>
        </authorList>
    </citation>
    <scope>NUCLEOTIDE SEQUENCE</scope>
    <source>
        <tissue evidence="1">Skin</tissue>
    </source>
</reference>
<proteinExistence type="predicted"/>
<protein>
    <submittedName>
        <fullName evidence="1">Uncharacterized protein</fullName>
    </submittedName>
</protein>
<organism evidence="1">
    <name type="scientific">Arion vulgaris</name>
    <dbReference type="NCBI Taxonomy" id="1028688"/>
    <lineage>
        <taxon>Eukaryota</taxon>
        <taxon>Metazoa</taxon>
        <taxon>Spiralia</taxon>
        <taxon>Lophotrochozoa</taxon>
        <taxon>Mollusca</taxon>
        <taxon>Gastropoda</taxon>
        <taxon>Heterobranchia</taxon>
        <taxon>Euthyneura</taxon>
        <taxon>Panpulmonata</taxon>
        <taxon>Eupulmonata</taxon>
        <taxon>Stylommatophora</taxon>
        <taxon>Helicina</taxon>
        <taxon>Arionoidea</taxon>
        <taxon>Arionidae</taxon>
        <taxon>Arion</taxon>
    </lineage>
</organism>
<name>A0A0B6XZQ7_9EUPU</name>
<evidence type="ECO:0000313" key="1">
    <source>
        <dbReference type="EMBL" id="CEK49389.1"/>
    </source>
</evidence>
<sequence length="60" mass="6760">MSNKKDQQTYPSRSVVETGHLWVSPVSSVTNKISHILTFIILSERLPTQYVITSARLLTS</sequence>